<keyword evidence="2" id="KW-1185">Reference proteome</keyword>
<reference evidence="1 2" key="1">
    <citation type="submission" date="2019-10" db="EMBL/GenBank/DDBJ databases">
        <title>Gracilibacillus sp. nov. isolated from rice seeds.</title>
        <authorList>
            <person name="He S."/>
        </authorList>
    </citation>
    <scope>NUCLEOTIDE SEQUENCE [LARGE SCALE GENOMIC DNA]</scope>
    <source>
        <strain evidence="1 2">TD8</strain>
    </source>
</reference>
<organism evidence="1 2">
    <name type="scientific">Gracilibacillus oryzae</name>
    <dbReference type="NCBI Taxonomy" id="1672701"/>
    <lineage>
        <taxon>Bacteria</taxon>
        <taxon>Bacillati</taxon>
        <taxon>Bacillota</taxon>
        <taxon>Bacilli</taxon>
        <taxon>Bacillales</taxon>
        <taxon>Bacillaceae</taxon>
        <taxon>Gracilibacillus</taxon>
    </lineage>
</organism>
<accession>A0A7C8L9T0</accession>
<proteinExistence type="predicted"/>
<name>A0A7C8L9T0_9BACI</name>
<dbReference type="RefSeq" id="WP_153400921.1">
    <property type="nucleotide sequence ID" value="NZ_ML762424.1"/>
</dbReference>
<dbReference type="AlphaFoldDB" id="A0A7C8L9T0"/>
<evidence type="ECO:0000313" key="1">
    <source>
        <dbReference type="EMBL" id="KAB8139244.1"/>
    </source>
</evidence>
<protein>
    <submittedName>
        <fullName evidence="1">Uncharacterized protein</fullName>
    </submittedName>
</protein>
<gene>
    <name evidence="1" type="ORF">F9U64_01065</name>
</gene>
<evidence type="ECO:0000313" key="2">
    <source>
        <dbReference type="Proteomes" id="UP000480246"/>
    </source>
</evidence>
<comment type="caution">
    <text evidence="1">The sequence shown here is derived from an EMBL/GenBank/DDBJ whole genome shotgun (WGS) entry which is preliminary data.</text>
</comment>
<dbReference type="EMBL" id="WEID01000005">
    <property type="protein sequence ID" value="KAB8139244.1"/>
    <property type="molecule type" value="Genomic_DNA"/>
</dbReference>
<dbReference type="Proteomes" id="UP000480246">
    <property type="component" value="Unassembled WGS sequence"/>
</dbReference>
<sequence>MDSFINRSDRYKIETKYDKKTELIIIRVHDHLHDKTYVYHEDEIFNLPADLFDMQCYIYSVWDQITTGHFSIRNFDPGYNYCRITMLYPSDKNKYV</sequence>
<dbReference type="OrthoDB" id="2721746at2"/>